<dbReference type="Proteomes" id="UP001605036">
    <property type="component" value="Unassembled WGS sequence"/>
</dbReference>
<name>A0ABD1XUC9_9MARC</name>
<organism evidence="1 2">
    <name type="scientific">Riccia fluitans</name>
    <dbReference type="NCBI Taxonomy" id="41844"/>
    <lineage>
        <taxon>Eukaryota</taxon>
        <taxon>Viridiplantae</taxon>
        <taxon>Streptophyta</taxon>
        <taxon>Embryophyta</taxon>
        <taxon>Marchantiophyta</taxon>
        <taxon>Marchantiopsida</taxon>
        <taxon>Marchantiidae</taxon>
        <taxon>Marchantiales</taxon>
        <taxon>Ricciaceae</taxon>
        <taxon>Riccia</taxon>
    </lineage>
</organism>
<comment type="caution">
    <text evidence="1">The sequence shown here is derived from an EMBL/GenBank/DDBJ whole genome shotgun (WGS) entry which is preliminary data.</text>
</comment>
<proteinExistence type="predicted"/>
<dbReference type="EMBL" id="JBHFFA010000007">
    <property type="protein sequence ID" value="KAL2612562.1"/>
    <property type="molecule type" value="Genomic_DNA"/>
</dbReference>
<accession>A0ABD1XUC9</accession>
<sequence length="212" mass="23176">MAGRGATTFNGVEFRWQSVGAAIVARPGCLHADATNTLKGQHSGVSWRLRRVQDLRRPPFVECIGGLRVANLPDSSVLWKFGNPTCGPASGAYFLSTTPAMGTANVGLLHHRLHSMSSDVLSRAYVNPSMGPSSLLKGTQTSLPVSIRELGRQADLAFRERMNRGASTSRMARWDDHGTLAIKFRSKAQDRYVLDNEHGSRARDNVCNRSEV</sequence>
<keyword evidence="2" id="KW-1185">Reference proteome</keyword>
<evidence type="ECO:0000313" key="1">
    <source>
        <dbReference type="EMBL" id="KAL2612562.1"/>
    </source>
</evidence>
<dbReference type="AlphaFoldDB" id="A0ABD1XUC9"/>
<reference evidence="1 2" key="1">
    <citation type="submission" date="2024-09" db="EMBL/GenBank/DDBJ databases">
        <title>Chromosome-scale assembly of Riccia fluitans.</title>
        <authorList>
            <person name="Paukszto L."/>
            <person name="Sawicki J."/>
            <person name="Karawczyk K."/>
            <person name="Piernik-Szablinska J."/>
            <person name="Szczecinska M."/>
            <person name="Mazdziarz M."/>
        </authorList>
    </citation>
    <scope>NUCLEOTIDE SEQUENCE [LARGE SCALE GENOMIC DNA]</scope>
    <source>
        <strain evidence="1">Rf_01</strain>
        <tissue evidence="1">Aerial parts of the thallus</tissue>
    </source>
</reference>
<protein>
    <submittedName>
        <fullName evidence="1">Uncharacterized protein</fullName>
    </submittedName>
</protein>
<evidence type="ECO:0000313" key="2">
    <source>
        <dbReference type="Proteomes" id="UP001605036"/>
    </source>
</evidence>
<gene>
    <name evidence="1" type="ORF">R1flu_024254</name>
</gene>